<gene>
    <name evidence="1" type="ORF">HNQ41_000534</name>
</gene>
<organism evidence="1 2">
    <name type="scientific">Texcoconibacillus texcoconensis</name>
    <dbReference type="NCBI Taxonomy" id="1095777"/>
    <lineage>
        <taxon>Bacteria</taxon>
        <taxon>Bacillati</taxon>
        <taxon>Bacillota</taxon>
        <taxon>Bacilli</taxon>
        <taxon>Bacillales</taxon>
        <taxon>Bacillaceae</taxon>
        <taxon>Texcoconibacillus</taxon>
    </lineage>
</organism>
<comment type="caution">
    <text evidence="1">The sequence shown here is derived from an EMBL/GenBank/DDBJ whole genome shotgun (WGS) entry which is preliminary data.</text>
</comment>
<proteinExistence type="predicted"/>
<reference evidence="1 2" key="1">
    <citation type="submission" date="2020-08" db="EMBL/GenBank/DDBJ databases">
        <title>Genomic Encyclopedia of Type Strains, Phase IV (KMG-IV): sequencing the most valuable type-strain genomes for metagenomic binning, comparative biology and taxonomic classification.</title>
        <authorList>
            <person name="Goeker M."/>
        </authorList>
    </citation>
    <scope>NUCLEOTIDE SEQUENCE [LARGE SCALE GENOMIC DNA]</scope>
    <source>
        <strain evidence="1 2">DSM 24696</strain>
    </source>
</reference>
<accession>A0A840QM26</accession>
<name>A0A840QM26_9BACI</name>
<keyword evidence="2" id="KW-1185">Reference proteome</keyword>
<dbReference type="AlphaFoldDB" id="A0A840QM26"/>
<sequence length="61" mass="6894">MANRGKITFNTLLCKNLELFGAFSVRAYDRLFHKTPAFSGSSRTHVPLLVKIHAVLLCFIE</sequence>
<evidence type="ECO:0000313" key="1">
    <source>
        <dbReference type="EMBL" id="MBB5172390.1"/>
    </source>
</evidence>
<evidence type="ECO:0000313" key="2">
    <source>
        <dbReference type="Proteomes" id="UP000551878"/>
    </source>
</evidence>
<dbReference type="Proteomes" id="UP000551878">
    <property type="component" value="Unassembled WGS sequence"/>
</dbReference>
<protein>
    <submittedName>
        <fullName evidence="1">Uncharacterized protein</fullName>
    </submittedName>
</protein>
<dbReference type="EMBL" id="JACHHB010000002">
    <property type="protein sequence ID" value="MBB5172390.1"/>
    <property type="molecule type" value="Genomic_DNA"/>
</dbReference>